<dbReference type="GO" id="GO:0003723">
    <property type="term" value="F:RNA binding"/>
    <property type="evidence" value="ECO:0007669"/>
    <property type="project" value="UniProtKB-UniRule"/>
</dbReference>
<evidence type="ECO:0000256" key="5">
    <source>
        <dbReference type="HAMAP-Rule" id="MF_00335"/>
    </source>
</evidence>
<dbReference type="InterPro" id="IPR004088">
    <property type="entry name" value="KH_dom_type_1"/>
</dbReference>
<keyword evidence="3 5" id="KW-0378">Hydrolase</keyword>
<evidence type="ECO:0000313" key="10">
    <source>
        <dbReference type="Proteomes" id="UP000346198"/>
    </source>
</evidence>
<dbReference type="GO" id="GO:0005886">
    <property type="term" value="C:plasma membrane"/>
    <property type="evidence" value="ECO:0007669"/>
    <property type="project" value="UniProtKB-UniRule"/>
</dbReference>
<gene>
    <name evidence="5 9" type="primary">rny</name>
    <name evidence="9" type="ORF">SCARR_02185</name>
</gene>
<organism evidence="9 10">
    <name type="scientific">Pontiella sulfatireligans</name>
    <dbReference type="NCBI Taxonomy" id="2750658"/>
    <lineage>
        <taxon>Bacteria</taxon>
        <taxon>Pseudomonadati</taxon>
        <taxon>Kiritimatiellota</taxon>
        <taxon>Kiritimatiellia</taxon>
        <taxon>Kiritimatiellales</taxon>
        <taxon>Pontiellaceae</taxon>
        <taxon>Pontiella</taxon>
    </lineage>
</organism>
<evidence type="ECO:0000259" key="8">
    <source>
        <dbReference type="PROSITE" id="PS51831"/>
    </source>
</evidence>
<dbReference type="InterPro" id="IPR022711">
    <property type="entry name" value="RNase_Y_N"/>
</dbReference>
<evidence type="ECO:0000256" key="6">
    <source>
        <dbReference type="NCBIfam" id="TIGR03319"/>
    </source>
</evidence>
<dbReference type="GO" id="GO:0006402">
    <property type="term" value="P:mRNA catabolic process"/>
    <property type="evidence" value="ECO:0007669"/>
    <property type="project" value="UniProtKB-UniRule"/>
</dbReference>
<keyword evidence="2 5" id="KW-0255">Endonuclease</keyword>
<evidence type="ECO:0000256" key="3">
    <source>
        <dbReference type="ARBA" id="ARBA00022801"/>
    </source>
</evidence>
<dbReference type="HAMAP" id="MF_00335">
    <property type="entry name" value="RNase_Y"/>
    <property type="match status" value="1"/>
</dbReference>
<dbReference type="CDD" id="cd22431">
    <property type="entry name" value="KH-I_RNaseY"/>
    <property type="match status" value="1"/>
</dbReference>
<feature type="domain" description="HD" evidence="8">
    <location>
        <begin position="326"/>
        <end position="419"/>
    </location>
</feature>
<dbReference type="InterPro" id="IPR003607">
    <property type="entry name" value="HD/PDEase_dom"/>
</dbReference>
<dbReference type="PROSITE" id="PS51831">
    <property type="entry name" value="HD"/>
    <property type="match status" value="1"/>
</dbReference>
<accession>A0A6C2ULE6</accession>
<dbReference type="EMBL" id="CAAHFH010000001">
    <property type="protein sequence ID" value="VGO20124.1"/>
    <property type="molecule type" value="Genomic_DNA"/>
</dbReference>
<keyword evidence="7" id="KW-0175">Coiled coil</keyword>
<protein>
    <recommendedName>
        <fullName evidence="5 6">Ribonuclease Y</fullName>
        <shortName evidence="5">RNase Y</shortName>
        <ecNumber evidence="5 6">3.1.-.-</ecNumber>
    </recommendedName>
</protein>
<dbReference type="InterPro" id="IPR006674">
    <property type="entry name" value="HD_domain"/>
</dbReference>
<sequence length="510" mass="56724">MLLSLGFLILGFFFHAYITKTNAIAASKQAKAILAEAQKEADVMRREAKVQAKDAVLRARDNSGREFTAQRKDILDLEKRVVEREKNLTGKLDMLSSKEMQLAGRLTEVADHKESLIDKQKKLDNLVAEEVRRVEEVADLSKEDARKTIMKRMEDELQGEVNSLIRHTQKAAKETAKKKAREIIATSIQRYAAETVCDITTSSVSLASDDIKGRIIGKEGRNIKSFEAETGVNVLIDETPEVVVLSCYDPIRREIARVSLERLIEDGRIHPARIEETVAKVKQEIDDTIRSAGEDALFGLGITGVAPELMHTLGKLKFRTSYKQNVLDHSIETAHIMGTMAAEMGLDPKIAKRIGIFHDIGKAVDHEVEGGHAVIGANLMRKYGEDRIVYNAVGAHHEDMERESVYAVICDACDALTAARPGARAEATDLYLHRLDQIEKICNQYAGVKSSYAVQAGREVRIMVEPLKFNDHGASLLAKNIASEITKEVKIPGVVRVTVIRETRCVEYAK</sequence>
<dbReference type="InterPro" id="IPR036612">
    <property type="entry name" value="KH_dom_type_1_sf"/>
</dbReference>
<evidence type="ECO:0000313" key="9">
    <source>
        <dbReference type="EMBL" id="VGO20124.1"/>
    </source>
</evidence>
<dbReference type="PANTHER" id="PTHR12826">
    <property type="entry name" value="RIBONUCLEASE Y"/>
    <property type="match status" value="1"/>
</dbReference>
<dbReference type="SMART" id="SM00322">
    <property type="entry name" value="KH"/>
    <property type="match status" value="1"/>
</dbReference>
<dbReference type="Pfam" id="PF01966">
    <property type="entry name" value="HD"/>
    <property type="match status" value="1"/>
</dbReference>
<dbReference type="AlphaFoldDB" id="A0A6C2ULE6"/>
<comment type="similarity">
    <text evidence="5">Belongs to the RNase Y family.</text>
</comment>
<evidence type="ECO:0000256" key="4">
    <source>
        <dbReference type="ARBA" id="ARBA00022884"/>
    </source>
</evidence>
<keyword evidence="1 5" id="KW-0540">Nuclease</keyword>
<feature type="coiled-coil region" evidence="7">
    <location>
        <begin position="27"/>
        <end position="54"/>
    </location>
</feature>
<dbReference type="InterPro" id="IPR006675">
    <property type="entry name" value="HDIG_dom"/>
</dbReference>
<dbReference type="SUPFAM" id="SSF54791">
    <property type="entry name" value="Eukaryotic type KH-domain (KH-domain type I)"/>
    <property type="match status" value="1"/>
</dbReference>
<dbReference type="Proteomes" id="UP000346198">
    <property type="component" value="Unassembled WGS sequence"/>
</dbReference>
<keyword evidence="4 5" id="KW-0694">RNA-binding</keyword>
<dbReference type="SMART" id="SM00471">
    <property type="entry name" value="HDc"/>
    <property type="match status" value="1"/>
</dbReference>
<dbReference type="EC" id="3.1.-.-" evidence="5 6"/>
<evidence type="ECO:0000256" key="1">
    <source>
        <dbReference type="ARBA" id="ARBA00022722"/>
    </source>
</evidence>
<dbReference type="PANTHER" id="PTHR12826:SF15">
    <property type="entry name" value="RIBONUCLEASE Y"/>
    <property type="match status" value="1"/>
</dbReference>
<dbReference type="PROSITE" id="PS50084">
    <property type="entry name" value="KH_TYPE_1"/>
    <property type="match status" value="1"/>
</dbReference>
<dbReference type="NCBIfam" id="TIGR00277">
    <property type="entry name" value="HDIG"/>
    <property type="match status" value="1"/>
</dbReference>
<name>A0A6C2ULE6_9BACT</name>
<dbReference type="CDD" id="cd00077">
    <property type="entry name" value="HDc"/>
    <property type="match status" value="1"/>
</dbReference>
<dbReference type="GO" id="GO:0016787">
    <property type="term" value="F:hydrolase activity"/>
    <property type="evidence" value="ECO:0007669"/>
    <property type="project" value="UniProtKB-KW"/>
</dbReference>
<dbReference type="Pfam" id="PF00013">
    <property type="entry name" value="KH_1"/>
    <property type="match status" value="1"/>
</dbReference>
<dbReference type="GO" id="GO:0004521">
    <property type="term" value="F:RNA endonuclease activity"/>
    <property type="evidence" value="ECO:0007669"/>
    <property type="project" value="UniProtKB-UniRule"/>
</dbReference>
<dbReference type="SUPFAM" id="SSF109604">
    <property type="entry name" value="HD-domain/PDEase-like"/>
    <property type="match status" value="1"/>
</dbReference>
<reference evidence="9 10" key="1">
    <citation type="submission" date="2019-04" db="EMBL/GenBank/DDBJ databases">
        <authorList>
            <person name="Van Vliet M D."/>
        </authorList>
    </citation>
    <scope>NUCLEOTIDE SEQUENCE [LARGE SCALE GENOMIC DNA]</scope>
    <source>
        <strain evidence="9 10">F21</strain>
    </source>
</reference>
<proteinExistence type="inferred from homology"/>
<keyword evidence="10" id="KW-1185">Reference proteome</keyword>
<dbReference type="Gene3D" id="1.10.3210.10">
    <property type="entry name" value="Hypothetical protein af1432"/>
    <property type="match status" value="1"/>
</dbReference>
<dbReference type="InterPro" id="IPR004087">
    <property type="entry name" value="KH_dom"/>
</dbReference>
<dbReference type="NCBIfam" id="TIGR03319">
    <property type="entry name" value="RNase_Y"/>
    <property type="match status" value="1"/>
</dbReference>
<comment type="function">
    <text evidence="5">Endoribonuclease that initiates mRNA decay.</text>
</comment>
<evidence type="ECO:0000256" key="2">
    <source>
        <dbReference type="ARBA" id="ARBA00022759"/>
    </source>
</evidence>
<evidence type="ECO:0000256" key="7">
    <source>
        <dbReference type="SAM" id="Coils"/>
    </source>
</evidence>
<dbReference type="Gene3D" id="3.30.1370.10">
    <property type="entry name" value="K Homology domain, type 1"/>
    <property type="match status" value="1"/>
</dbReference>
<dbReference type="Pfam" id="PF12072">
    <property type="entry name" value="RNase_Y_N"/>
    <property type="match status" value="1"/>
</dbReference>
<dbReference type="InterPro" id="IPR017705">
    <property type="entry name" value="Ribonuclease_Y"/>
</dbReference>